<dbReference type="NCBIfam" id="NF006958">
    <property type="entry name" value="PRK09435.1"/>
    <property type="match status" value="1"/>
</dbReference>
<dbReference type="NCBIfam" id="TIGR00750">
    <property type="entry name" value="lao"/>
    <property type="match status" value="1"/>
</dbReference>
<evidence type="ECO:0000313" key="3">
    <source>
        <dbReference type="Proteomes" id="UP001152599"/>
    </source>
</evidence>
<dbReference type="Gene3D" id="1.20.5.170">
    <property type="match status" value="1"/>
</dbReference>
<comment type="caution">
    <text evidence="2">The sequence shown here is derived from an EMBL/GenBank/DDBJ whole genome shotgun (WGS) entry which is preliminary data.</text>
</comment>
<dbReference type="PANTHER" id="PTHR23408">
    <property type="entry name" value="METHYLMALONYL-COA MUTASE"/>
    <property type="match status" value="1"/>
</dbReference>
<proteinExistence type="inferred from homology"/>
<sequence>MNFTSIPDISAEIRAGNLTALSRAITYAESKKEEHQLFAQKLIHELMPYTGKAKRIAITGVPGAGKSTFIESFGMFLIRQNLKVAVLAVDPSSSLSGGSILGDKTRMEDLSKSDQAFIRPTATGGSLGGITARTYEAVLLCEAAGFDVILVETVGVGQSETLVHYITDFFLFLQVSGTGDDLQGIKRGIMEMADVIFLNKTDLYDPKIVQDTKMDMHRSLQFLPSKDSGWKRKILKGSGFANLGIDEVWDKILEYYELIQSNGYFEKMRQEQKLLRIDDYLEELILKKLKQKTVLQKEIEDNREALERDEVTPFEIAQKLIEDNFPSL</sequence>
<reference evidence="2" key="1">
    <citation type="submission" date="2022-07" db="EMBL/GenBank/DDBJ databases">
        <title>Description and genome-wide analysis of Profundicola chukchiensis gen. nov., sp. nov., marine bacteria isolated from bottom sediments of the Chukchi Sea.</title>
        <authorList>
            <person name="Romanenko L."/>
            <person name="Otstavnykh N."/>
            <person name="Kurilenko V."/>
            <person name="Eremeev V."/>
            <person name="Velansky P."/>
            <person name="Mikhailov V."/>
            <person name="Isaeva M."/>
        </authorList>
    </citation>
    <scope>NUCLEOTIDE SEQUENCE</scope>
    <source>
        <strain evidence="2">KMM 9713</strain>
    </source>
</reference>
<comment type="similarity">
    <text evidence="1">Belongs to the SIMIBI class G3E GTPase family. ArgK/MeaB subfamily.</text>
</comment>
<protein>
    <submittedName>
        <fullName evidence="2">Methylmalonyl Co-A mutase-associated GTPase MeaB</fullName>
        <ecNumber evidence="2">3.6.5.-</ecNumber>
    </submittedName>
</protein>
<dbReference type="EMBL" id="JANCMU010000002">
    <property type="protein sequence ID" value="MDG4945786.1"/>
    <property type="molecule type" value="Genomic_DNA"/>
</dbReference>
<dbReference type="GO" id="GO:0003924">
    <property type="term" value="F:GTPase activity"/>
    <property type="evidence" value="ECO:0007669"/>
    <property type="project" value="InterPro"/>
</dbReference>
<keyword evidence="3" id="KW-1185">Reference proteome</keyword>
<dbReference type="Proteomes" id="UP001152599">
    <property type="component" value="Unassembled WGS sequence"/>
</dbReference>
<evidence type="ECO:0000313" key="2">
    <source>
        <dbReference type="EMBL" id="MDG4945786.1"/>
    </source>
</evidence>
<name>A0A9X4MVS5_9FLAO</name>
<dbReference type="InterPro" id="IPR005129">
    <property type="entry name" value="GTPase_ArgK"/>
</dbReference>
<dbReference type="Pfam" id="PF03308">
    <property type="entry name" value="MeaB"/>
    <property type="match status" value="1"/>
</dbReference>
<accession>A0A9X4MVS5</accession>
<dbReference type="GO" id="GO:0005737">
    <property type="term" value="C:cytoplasm"/>
    <property type="evidence" value="ECO:0007669"/>
    <property type="project" value="TreeGrafter"/>
</dbReference>
<dbReference type="RefSeq" id="WP_304420350.1">
    <property type="nucleotide sequence ID" value="NZ_JANCMU010000002.1"/>
</dbReference>
<keyword evidence="2" id="KW-0378">Hydrolase</keyword>
<gene>
    <name evidence="2" type="primary">meaB</name>
    <name evidence="2" type="ORF">NMK71_05120</name>
</gene>
<dbReference type="EC" id="3.6.5.-" evidence="2"/>
<organism evidence="2 3">
    <name type="scientific">Profundicola chukchiensis</name>
    <dbReference type="NCBI Taxonomy" id="2961959"/>
    <lineage>
        <taxon>Bacteria</taxon>
        <taxon>Pseudomonadati</taxon>
        <taxon>Bacteroidota</taxon>
        <taxon>Flavobacteriia</taxon>
        <taxon>Flavobacteriales</taxon>
        <taxon>Weeksellaceae</taxon>
        <taxon>Profundicola</taxon>
    </lineage>
</organism>
<dbReference type="GO" id="GO:0005525">
    <property type="term" value="F:GTP binding"/>
    <property type="evidence" value="ECO:0007669"/>
    <property type="project" value="InterPro"/>
</dbReference>
<dbReference type="Gene3D" id="3.40.50.300">
    <property type="entry name" value="P-loop containing nucleotide triphosphate hydrolases"/>
    <property type="match status" value="1"/>
</dbReference>
<evidence type="ECO:0000256" key="1">
    <source>
        <dbReference type="ARBA" id="ARBA00009625"/>
    </source>
</evidence>
<dbReference type="InterPro" id="IPR027417">
    <property type="entry name" value="P-loop_NTPase"/>
</dbReference>
<dbReference type="CDD" id="cd03114">
    <property type="entry name" value="MMAA-like"/>
    <property type="match status" value="1"/>
</dbReference>
<dbReference type="AlphaFoldDB" id="A0A9X4MVS5"/>
<dbReference type="PANTHER" id="PTHR23408:SF3">
    <property type="entry name" value="METHYLMALONIC ACIDURIA TYPE A PROTEIN, MITOCHONDRIAL"/>
    <property type="match status" value="1"/>
</dbReference>
<dbReference type="SUPFAM" id="SSF52540">
    <property type="entry name" value="P-loop containing nucleoside triphosphate hydrolases"/>
    <property type="match status" value="1"/>
</dbReference>